<gene>
    <name evidence="4" type="primary">pqqD</name>
    <name evidence="4" type="ORF">ABLV49_17395</name>
</gene>
<protein>
    <submittedName>
        <fullName evidence="4">Pyrroloquinoline quinone biosynthesis peptide chaperone PqqD</fullName>
    </submittedName>
</protein>
<evidence type="ECO:0000256" key="2">
    <source>
        <dbReference type="ARBA" id="ARBA00011741"/>
    </source>
</evidence>
<reference evidence="4" key="1">
    <citation type="submission" date="2024-05" db="EMBL/GenBank/DDBJ databases">
        <authorList>
            <person name="Bunk B."/>
            <person name="Swiderski J."/>
            <person name="Sproer C."/>
            <person name="Thiel V."/>
        </authorList>
    </citation>
    <scope>NUCLEOTIDE SEQUENCE</scope>
    <source>
        <strain evidence="4">DSM 17735</strain>
    </source>
</reference>
<dbReference type="AlphaFoldDB" id="A0AAU7LPU5"/>
<dbReference type="InterPro" id="IPR022479">
    <property type="entry name" value="PqqD_bac"/>
</dbReference>
<evidence type="ECO:0000313" key="4">
    <source>
        <dbReference type="EMBL" id="XBP69640.1"/>
    </source>
</evidence>
<dbReference type="GO" id="GO:0048038">
    <property type="term" value="F:quinone binding"/>
    <property type="evidence" value="ECO:0007669"/>
    <property type="project" value="InterPro"/>
</dbReference>
<evidence type="ECO:0000256" key="3">
    <source>
        <dbReference type="ARBA" id="ARBA00022905"/>
    </source>
</evidence>
<evidence type="ECO:0000256" key="1">
    <source>
        <dbReference type="ARBA" id="ARBA00004886"/>
    </source>
</evidence>
<name>A0AAU7LPU5_9BURK</name>
<dbReference type="InterPro" id="IPR041881">
    <property type="entry name" value="PqqD_sf"/>
</dbReference>
<dbReference type="InterPro" id="IPR008792">
    <property type="entry name" value="PQQD"/>
</dbReference>
<accession>A0AAU7LPU5</accession>
<dbReference type="EMBL" id="CP157675">
    <property type="protein sequence ID" value="XBP69640.1"/>
    <property type="molecule type" value="Genomic_DNA"/>
</dbReference>
<dbReference type="GO" id="GO:0018189">
    <property type="term" value="P:pyrroloquinoline quinone biosynthetic process"/>
    <property type="evidence" value="ECO:0007669"/>
    <property type="project" value="UniProtKB-KW"/>
</dbReference>
<organism evidence="4">
    <name type="scientific">Polaromonas hydrogenivorans</name>
    <dbReference type="NCBI Taxonomy" id="335476"/>
    <lineage>
        <taxon>Bacteria</taxon>
        <taxon>Pseudomonadati</taxon>
        <taxon>Pseudomonadota</taxon>
        <taxon>Betaproteobacteria</taxon>
        <taxon>Burkholderiales</taxon>
        <taxon>Comamonadaceae</taxon>
        <taxon>Polaromonas</taxon>
    </lineage>
</organism>
<keyword evidence="3" id="KW-0884">PQQ biosynthesis</keyword>
<comment type="subunit">
    <text evidence="2">Monomer. Interacts with PqqE.</text>
</comment>
<sequence>MNAPGLPAASAALPMPPKAVELPAHPRLSRLYRLQYEPVQTAWVLLYPEGMVKLNDSSAEILRRCNGQLSADGIAAELEALFSVQGIGPQVKDLLQEGVRRGWIV</sequence>
<dbReference type="NCBIfam" id="TIGR03859">
    <property type="entry name" value="PQQ_PqqD"/>
    <property type="match status" value="1"/>
</dbReference>
<dbReference type="Pfam" id="PF05402">
    <property type="entry name" value="PqqD"/>
    <property type="match status" value="1"/>
</dbReference>
<dbReference type="Gene3D" id="1.10.10.1150">
    <property type="entry name" value="Coenzyme PQQ synthesis protein D (PqqD)"/>
    <property type="match status" value="1"/>
</dbReference>
<proteinExistence type="predicted"/>
<comment type="pathway">
    <text evidence="1">Cofactor biosynthesis; pyrroloquinoline quinone biosynthesis.</text>
</comment>
<dbReference type="RefSeq" id="WP_349278400.1">
    <property type="nucleotide sequence ID" value="NZ_CBCSCU010000006.1"/>
</dbReference>